<dbReference type="AlphaFoldDB" id="A0A0D0UBX0"/>
<dbReference type="HOGENOM" id="CLU_2589679_0_0_1"/>
<evidence type="ECO:0000313" key="2">
    <source>
        <dbReference type="EMBL" id="KIR45778.1"/>
    </source>
</evidence>
<accession>A0A0D0UBX0</accession>
<evidence type="ECO:0000256" key="1">
    <source>
        <dbReference type="SAM" id="Phobius"/>
    </source>
</evidence>
<keyword evidence="1" id="KW-0812">Transmembrane</keyword>
<organism evidence="2">
    <name type="scientific">Cryptococcus bacillisporus CA1280</name>
    <dbReference type="NCBI Taxonomy" id="1296109"/>
    <lineage>
        <taxon>Eukaryota</taxon>
        <taxon>Fungi</taxon>
        <taxon>Dikarya</taxon>
        <taxon>Basidiomycota</taxon>
        <taxon>Agaricomycotina</taxon>
        <taxon>Tremellomycetes</taxon>
        <taxon>Tremellales</taxon>
        <taxon>Cryptococcaceae</taxon>
        <taxon>Cryptococcus</taxon>
        <taxon>Cryptococcus gattii species complex</taxon>
    </lineage>
</organism>
<keyword evidence="1" id="KW-1133">Transmembrane helix</keyword>
<protein>
    <submittedName>
        <fullName evidence="2">Uncharacterized protein</fullName>
    </submittedName>
</protein>
<gene>
    <name evidence="2" type="ORF">I312_05140</name>
</gene>
<dbReference type="EMBL" id="KN847987">
    <property type="protein sequence ID" value="KIR45778.1"/>
    <property type="molecule type" value="Genomic_DNA"/>
</dbReference>
<name>A0A0D0UBX0_CRYGA</name>
<sequence>MGDRNIVAPFCIGQYTFFHTACLFAKDPLCRICERANDGLVIFLLVSGKFLVFANCVVEVLFLTSGVEGRLSLLVNVGEW</sequence>
<proteinExistence type="predicted"/>
<reference evidence="2" key="1">
    <citation type="submission" date="2015-01" db="EMBL/GenBank/DDBJ databases">
        <title>The Genome Sequence of Cryptococcus gattii CA1280.</title>
        <authorList>
            <consortium name="The Broad Institute Genomics Platform"/>
            <person name="Cuomo C."/>
            <person name="Litvintseva A."/>
            <person name="Chen Y."/>
            <person name="Heitman J."/>
            <person name="Sun S."/>
            <person name="Springer D."/>
            <person name="Dromer F."/>
            <person name="Young S."/>
            <person name="Zeng Q."/>
            <person name="Gargeya S."/>
            <person name="Abouelleil A."/>
            <person name="Alvarado L."/>
            <person name="Chapman S.B."/>
            <person name="Gainer-Dewar J."/>
            <person name="Goldberg J."/>
            <person name="Griggs A."/>
            <person name="Gujja S."/>
            <person name="Hansen M."/>
            <person name="Howarth C."/>
            <person name="Imamovic A."/>
            <person name="Larimer J."/>
            <person name="Murphy C."/>
            <person name="Naylor J."/>
            <person name="Pearson M."/>
            <person name="Priest M."/>
            <person name="Roberts A."/>
            <person name="Saif S."/>
            <person name="Shea T."/>
            <person name="Sykes S."/>
            <person name="Wortman J."/>
            <person name="Nusbaum C."/>
            <person name="Birren B."/>
        </authorList>
    </citation>
    <scope>NUCLEOTIDE SEQUENCE [LARGE SCALE GENOMIC DNA]</scope>
    <source>
        <strain evidence="2">CA1280</strain>
    </source>
</reference>
<dbReference type="OrthoDB" id="10271220at2759"/>
<feature type="transmembrane region" description="Helical" evidence="1">
    <location>
        <begin position="37"/>
        <end position="63"/>
    </location>
</feature>
<keyword evidence="1" id="KW-0472">Membrane</keyword>